<dbReference type="EMBL" id="AOPZ01000342">
    <property type="protein sequence ID" value="EPH41087.1"/>
    <property type="molecule type" value="Genomic_DNA"/>
</dbReference>
<dbReference type="SUPFAM" id="SSF54427">
    <property type="entry name" value="NTF2-like"/>
    <property type="match status" value="1"/>
</dbReference>
<keyword evidence="3" id="KW-1185">Reference proteome</keyword>
<dbReference type="PATRIC" id="fig|1286094.4.peg.5784"/>
<accession>S4AI44</accession>
<dbReference type="RefSeq" id="WP_016643975.1">
    <property type="nucleotide sequence ID" value="NZ_AOPZ01000342.1"/>
</dbReference>
<evidence type="ECO:0000313" key="3">
    <source>
        <dbReference type="Proteomes" id="UP000014629"/>
    </source>
</evidence>
<feature type="domain" description="SnoaL-like" evidence="1">
    <location>
        <begin position="44"/>
        <end position="151"/>
    </location>
</feature>
<name>S4AI44_9ACTN</name>
<dbReference type="PANTHER" id="PTHR41252:SF1">
    <property type="entry name" value="BLR2505 PROTEIN"/>
    <property type="match status" value="1"/>
</dbReference>
<organism evidence="2 3">
    <name type="scientific">Streptomyces aurantiacus JA 4570</name>
    <dbReference type="NCBI Taxonomy" id="1286094"/>
    <lineage>
        <taxon>Bacteria</taxon>
        <taxon>Bacillati</taxon>
        <taxon>Actinomycetota</taxon>
        <taxon>Actinomycetes</taxon>
        <taxon>Kitasatosporales</taxon>
        <taxon>Streptomycetaceae</taxon>
        <taxon>Streptomyces</taxon>
        <taxon>Streptomyces aurantiacus group</taxon>
    </lineage>
</organism>
<evidence type="ECO:0000259" key="1">
    <source>
        <dbReference type="Pfam" id="PF12680"/>
    </source>
</evidence>
<comment type="caution">
    <text evidence="2">The sequence shown here is derived from an EMBL/GenBank/DDBJ whole genome shotgun (WGS) entry which is preliminary data.</text>
</comment>
<dbReference type="InterPro" id="IPR037401">
    <property type="entry name" value="SnoaL-like"/>
</dbReference>
<dbReference type="InterPro" id="IPR032710">
    <property type="entry name" value="NTF2-like_dom_sf"/>
</dbReference>
<sequence length="172" mass="18147">MTTLPTPTATPTLTPTPTTGARAVLTAMYAAEARYLAAGGPGRASFDLLAPYFAPDVVLHQADALPYGGTWRGHDGLERFFLAMSAAWAEFEIGEQRFLAGGGPGPDEETAHGGTVVVRSEIRARARATGRELAFPILQTVTVADGRITEVWPFYWDTAAIAAACGEEHAGA</sequence>
<dbReference type="Proteomes" id="UP000014629">
    <property type="component" value="Unassembled WGS sequence"/>
</dbReference>
<dbReference type="OrthoDB" id="3574881at2"/>
<dbReference type="PANTHER" id="PTHR41252">
    <property type="entry name" value="BLR2505 PROTEIN"/>
    <property type="match status" value="1"/>
</dbReference>
<dbReference type="Pfam" id="PF12680">
    <property type="entry name" value="SnoaL_2"/>
    <property type="match status" value="1"/>
</dbReference>
<proteinExistence type="predicted"/>
<protein>
    <recommendedName>
        <fullName evidence="1">SnoaL-like domain-containing protein</fullName>
    </recommendedName>
</protein>
<dbReference type="AlphaFoldDB" id="S4AI44"/>
<reference evidence="2 3" key="1">
    <citation type="submission" date="2013-02" db="EMBL/GenBank/DDBJ databases">
        <title>Draft Genome Sequence of Streptomyces aurantiacus, Which Produces Setomimycin.</title>
        <authorList>
            <person name="Gruening B.A."/>
            <person name="Praeg A."/>
            <person name="Erxleben A."/>
            <person name="Guenther S."/>
            <person name="Mueller M."/>
        </authorList>
    </citation>
    <scope>NUCLEOTIDE SEQUENCE [LARGE SCALE GENOMIC DNA]</scope>
    <source>
        <strain evidence="2 3">JA 4570</strain>
    </source>
</reference>
<evidence type="ECO:0000313" key="2">
    <source>
        <dbReference type="EMBL" id="EPH41087.1"/>
    </source>
</evidence>
<gene>
    <name evidence="2" type="ORF">STRAU_5854</name>
</gene>
<dbReference type="Gene3D" id="3.10.450.50">
    <property type="match status" value="1"/>
</dbReference>